<protein>
    <recommendedName>
        <fullName evidence="3">Cytochrome c oxidase assembly protein COX20, mitochondrial</fullName>
    </recommendedName>
</protein>
<evidence type="ECO:0000256" key="7">
    <source>
        <dbReference type="ARBA" id="ARBA00023128"/>
    </source>
</evidence>
<evidence type="ECO:0000256" key="1">
    <source>
        <dbReference type="ARBA" id="ARBA00004273"/>
    </source>
</evidence>
<evidence type="ECO:0000313" key="11">
    <source>
        <dbReference type="Proteomes" id="UP000279236"/>
    </source>
</evidence>
<keyword evidence="7" id="KW-0496">Mitochondrion</keyword>
<dbReference type="Pfam" id="PF12597">
    <property type="entry name" value="Cox20"/>
    <property type="match status" value="1"/>
</dbReference>
<accession>A0A427Y641</accession>
<organism evidence="10 11">
    <name type="scientific">Apiotrichum porosum</name>
    <dbReference type="NCBI Taxonomy" id="105984"/>
    <lineage>
        <taxon>Eukaryota</taxon>
        <taxon>Fungi</taxon>
        <taxon>Dikarya</taxon>
        <taxon>Basidiomycota</taxon>
        <taxon>Agaricomycotina</taxon>
        <taxon>Tremellomycetes</taxon>
        <taxon>Trichosporonales</taxon>
        <taxon>Trichosporonaceae</taxon>
        <taxon>Apiotrichum</taxon>
    </lineage>
</organism>
<comment type="subcellular location">
    <subcellularLocation>
        <location evidence="1">Mitochondrion inner membrane</location>
    </subcellularLocation>
</comment>
<proteinExistence type="inferred from homology"/>
<evidence type="ECO:0000256" key="4">
    <source>
        <dbReference type="ARBA" id="ARBA00022692"/>
    </source>
</evidence>
<keyword evidence="4" id="KW-0812">Transmembrane</keyword>
<comment type="similarity">
    <text evidence="2">Belongs to the COX20 family.</text>
</comment>
<dbReference type="EMBL" id="RSCE01000002">
    <property type="protein sequence ID" value="RSH86536.1"/>
    <property type="molecule type" value="Genomic_DNA"/>
</dbReference>
<dbReference type="GO" id="GO:0005743">
    <property type="term" value="C:mitochondrial inner membrane"/>
    <property type="evidence" value="ECO:0007669"/>
    <property type="project" value="UniProtKB-SubCell"/>
</dbReference>
<dbReference type="OrthoDB" id="14603at2759"/>
<comment type="caution">
    <text evidence="10">The sequence shown here is derived from an EMBL/GenBank/DDBJ whole genome shotgun (WGS) entry which is preliminary data.</text>
</comment>
<evidence type="ECO:0000256" key="2">
    <source>
        <dbReference type="ARBA" id="ARBA00009575"/>
    </source>
</evidence>
<reference evidence="10 11" key="1">
    <citation type="submission" date="2018-11" db="EMBL/GenBank/DDBJ databases">
        <title>Genome sequence of Apiotrichum porosum DSM 27194.</title>
        <authorList>
            <person name="Aliyu H."/>
            <person name="Gorte O."/>
            <person name="Ochsenreither K."/>
        </authorList>
    </citation>
    <scope>NUCLEOTIDE SEQUENCE [LARGE SCALE GENOMIC DNA]</scope>
    <source>
        <strain evidence="10 11">DSM 27194</strain>
    </source>
</reference>
<dbReference type="InterPro" id="IPR022533">
    <property type="entry name" value="Cox20"/>
</dbReference>
<keyword evidence="11" id="KW-1185">Reference proteome</keyword>
<keyword evidence="6" id="KW-1133">Transmembrane helix</keyword>
<feature type="region of interest" description="Disordered" evidence="9">
    <location>
        <begin position="130"/>
        <end position="151"/>
    </location>
</feature>
<evidence type="ECO:0000256" key="6">
    <source>
        <dbReference type="ARBA" id="ARBA00022989"/>
    </source>
</evidence>
<evidence type="ECO:0000256" key="8">
    <source>
        <dbReference type="ARBA" id="ARBA00023136"/>
    </source>
</evidence>
<dbReference type="AlphaFoldDB" id="A0A427Y641"/>
<keyword evidence="5" id="KW-0999">Mitochondrion inner membrane</keyword>
<evidence type="ECO:0000256" key="3">
    <source>
        <dbReference type="ARBA" id="ARBA00017689"/>
    </source>
</evidence>
<dbReference type="PANTHER" id="PTHR31586">
    <property type="entry name" value="CYTOCHROME C OXIDASE PROTEIN 20"/>
    <property type="match status" value="1"/>
</dbReference>
<dbReference type="Proteomes" id="UP000279236">
    <property type="component" value="Unassembled WGS sequence"/>
</dbReference>
<sequence length="151" mass="16517">MADKRPLNIPAGNSPVSPEPEDMLPNERRTDNRVEDYTKAIKQLHPRDFTNWTSWPCVREALMLGIGGGAAAGAVRFLGTGRVNAGANVAVLAFVGIACGSHALCVDRISKEREKMRMIQERFPHRHVSNLKKQGADWVPPPSSTGSDSKE</sequence>
<evidence type="ECO:0000256" key="9">
    <source>
        <dbReference type="SAM" id="MobiDB-lite"/>
    </source>
</evidence>
<dbReference type="RefSeq" id="XP_028479321.1">
    <property type="nucleotide sequence ID" value="XM_028620349.1"/>
</dbReference>
<dbReference type="PANTHER" id="PTHR31586:SF1">
    <property type="entry name" value="CYTOCHROME C OXIDASE ASSEMBLY PROTEIN COX20, MITOCHONDRIAL"/>
    <property type="match status" value="1"/>
</dbReference>
<name>A0A427Y641_9TREE</name>
<evidence type="ECO:0000313" key="10">
    <source>
        <dbReference type="EMBL" id="RSH86536.1"/>
    </source>
</evidence>
<evidence type="ECO:0000256" key="5">
    <source>
        <dbReference type="ARBA" id="ARBA00022792"/>
    </source>
</evidence>
<dbReference type="GO" id="GO:0033617">
    <property type="term" value="P:mitochondrial respiratory chain complex IV assembly"/>
    <property type="evidence" value="ECO:0007669"/>
    <property type="project" value="InterPro"/>
</dbReference>
<gene>
    <name evidence="10" type="ORF">EHS24_004803</name>
</gene>
<feature type="region of interest" description="Disordered" evidence="9">
    <location>
        <begin position="1"/>
        <end position="29"/>
    </location>
</feature>
<dbReference type="GeneID" id="39589346"/>
<keyword evidence="8" id="KW-0472">Membrane</keyword>